<dbReference type="SUPFAM" id="SSF141091">
    <property type="entry name" value="L21p-like"/>
    <property type="match status" value="2"/>
</dbReference>
<gene>
    <name evidence="4" type="ORF">CLAFUR5_00596</name>
</gene>
<feature type="compositionally biased region" description="Pro residues" evidence="3">
    <location>
        <begin position="89"/>
        <end position="104"/>
    </location>
</feature>
<accession>A0A9Q8L5L1</accession>
<comment type="similarity">
    <text evidence="1">Belongs to the bacterial ribosomal protein bL21 family.</text>
</comment>
<dbReference type="AlphaFoldDB" id="A0A9Q8L5L1"/>
<organism evidence="4 5">
    <name type="scientific">Passalora fulva</name>
    <name type="common">Tomato leaf mold</name>
    <name type="synonym">Cladosporium fulvum</name>
    <dbReference type="NCBI Taxonomy" id="5499"/>
    <lineage>
        <taxon>Eukaryota</taxon>
        <taxon>Fungi</taxon>
        <taxon>Dikarya</taxon>
        <taxon>Ascomycota</taxon>
        <taxon>Pezizomycotina</taxon>
        <taxon>Dothideomycetes</taxon>
        <taxon>Dothideomycetidae</taxon>
        <taxon>Mycosphaerellales</taxon>
        <taxon>Mycosphaerellaceae</taxon>
        <taxon>Fulvia</taxon>
    </lineage>
</organism>
<dbReference type="KEGG" id="ffu:CLAFUR5_00596"/>
<feature type="compositionally biased region" description="Polar residues" evidence="3">
    <location>
        <begin position="304"/>
        <end position="321"/>
    </location>
</feature>
<name>A0A9Q8L5L1_PASFU</name>
<proteinExistence type="inferred from homology"/>
<evidence type="ECO:0000313" key="4">
    <source>
        <dbReference type="EMBL" id="UJO11169.1"/>
    </source>
</evidence>
<dbReference type="Proteomes" id="UP000756132">
    <property type="component" value="Chromosome 1"/>
</dbReference>
<keyword evidence="5" id="KW-1185">Reference proteome</keyword>
<dbReference type="InterPro" id="IPR036164">
    <property type="entry name" value="bL21-like_sf"/>
</dbReference>
<dbReference type="EMBL" id="CP090163">
    <property type="protein sequence ID" value="UJO11169.1"/>
    <property type="molecule type" value="Genomic_DNA"/>
</dbReference>
<dbReference type="GO" id="GO:0003735">
    <property type="term" value="F:structural constituent of ribosome"/>
    <property type="evidence" value="ECO:0007669"/>
    <property type="project" value="TreeGrafter"/>
</dbReference>
<feature type="region of interest" description="Disordered" evidence="3">
    <location>
        <begin position="301"/>
        <end position="321"/>
    </location>
</feature>
<evidence type="ECO:0000256" key="1">
    <source>
        <dbReference type="ARBA" id="ARBA00008563"/>
    </source>
</evidence>
<dbReference type="GO" id="GO:0005762">
    <property type="term" value="C:mitochondrial large ribosomal subunit"/>
    <property type="evidence" value="ECO:0007669"/>
    <property type="project" value="TreeGrafter"/>
</dbReference>
<reference evidence="4" key="1">
    <citation type="submission" date="2021-12" db="EMBL/GenBank/DDBJ databases">
        <authorList>
            <person name="Zaccaron A."/>
            <person name="Stergiopoulos I."/>
        </authorList>
    </citation>
    <scope>NUCLEOTIDE SEQUENCE</scope>
    <source>
        <strain evidence="4">Race5_Kim</strain>
    </source>
</reference>
<dbReference type="GeneID" id="71980474"/>
<evidence type="ECO:0000256" key="3">
    <source>
        <dbReference type="SAM" id="MobiDB-lite"/>
    </source>
</evidence>
<dbReference type="RefSeq" id="XP_047755535.1">
    <property type="nucleotide sequence ID" value="XM_047899744.1"/>
</dbReference>
<reference evidence="4" key="2">
    <citation type="journal article" date="2022" name="Microb. Genom.">
        <title>A chromosome-scale genome assembly of the tomato pathogen Cladosporium fulvum reveals a compartmentalized genome architecture and the presence of a dispensable chromosome.</title>
        <authorList>
            <person name="Zaccaron A.Z."/>
            <person name="Chen L.H."/>
            <person name="Samaras A."/>
            <person name="Stergiopoulos I."/>
        </authorList>
    </citation>
    <scope>NUCLEOTIDE SEQUENCE</scope>
    <source>
        <strain evidence="4">Race5_Kim</strain>
    </source>
</reference>
<dbReference type="PANTHER" id="PTHR21349">
    <property type="entry name" value="50S RIBOSOMAL PROTEIN L21"/>
    <property type="match status" value="1"/>
</dbReference>
<dbReference type="OMA" id="QPAHYIT"/>
<dbReference type="PANTHER" id="PTHR21349:SF0">
    <property type="entry name" value="LARGE RIBOSOMAL SUBUNIT PROTEIN BL21M"/>
    <property type="match status" value="1"/>
</dbReference>
<evidence type="ECO:0000313" key="5">
    <source>
        <dbReference type="Proteomes" id="UP000756132"/>
    </source>
</evidence>
<sequence>MATMLATPLKRAALETPSRLPPTFLIPWIASLSLSTTATATATSPETTPHIKRVTSSRHTPQKAPPQKKPLGRRGLSLASQDADNASPTPLPPPSSQTPGPAPASSPLHLSPQLRELLPVLRAQGPHYVTVHIHGNPYLVTEGDTLRLPFLMHDVEPGDVLRLNRAINLGSREFTLKAPAAAPKLKSPTTTTVEVLDPTTGSLASHSRVMPTGPLAATPTAIHAPHFVPHIAKGKFSYIDDRLFVCRAVVMGVESEPLRIKEKTKRRNRHVRKVKSKHRYTILKIKELRIKSLEELQSEKDKAASTSTEALQSQLTQMFTK</sequence>
<dbReference type="InterPro" id="IPR028909">
    <property type="entry name" value="bL21-like"/>
</dbReference>
<dbReference type="OrthoDB" id="5994at2759"/>
<feature type="region of interest" description="Disordered" evidence="3">
    <location>
        <begin position="40"/>
        <end position="109"/>
    </location>
</feature>
<protein>
    <recommendedName>
        <fullName evidence="2">Large ribosomal subunit protein bL21m</fullName>
    </recommendedName>
</protein>
<evidence type="ECO:0000256" key="2">
    <source>
        <dbReference type="ARBA" id="ARBA00044129"/>
    </source>
</evidence>